<keyword evidence="2" id="KW-1185">Reference proteome</keyword>
<gene>
    <name evidence="1" type="ORF">SAMN02745729_102214</name>
</gene>
<evidence type="ECO:0000313" key="1">
    <source>
        <dbReference type="EMBL" id="SEA28828.1"/>
    </source>
</evidence>
<accession>A0A1H3ZZ38</accession>
<dbReference type="EMBL" id="FNRJ01000002">
    <property type="protein sequence ID" value="SEA28828.1"/>
    <property type="molecule type" value="Genomic_DNA"/>
</dbReference>
<dbReference type="RefSeq" id="WP_091823504.1">
    <property type="nucleotide sequence ID" value="NZ_FNRJ01000002.1"/>
</dbReference>
<dbReference type="STRING" id="1122198.SAMN02745729_102214"/>
<sequence>MSKKQKRLFPRLSVMDTGGLGDNLYAAAQDVEEVLLAGGAVPGEDYTRLDLLNLVQPFVRDAVRGFESSTQPWSFSADEVNK</sequence>
<dbReference type="OrthoDB" id="5569768at2"/>
<organism evidence="1 2">
    <name type="scientific">Marinobacterium iners DSM 11526</name>
    <dbReference type="NCBI Taxonomy" id="1122198"/>
    <lineage>
        <taxon>Bacteria</taxon>
        <taxon>Pseudomonadati</taxon>
        <taxon>Pseudomonadota</taxon>
        <taxon>Gammaproteobacteria</taxon>
        <taxon>Oceanospirillales</taxon>
        <taxon>Oceanospirillaceae</taxon>
        <taxon>Marinobacterium</taxon>
    </lineage>
</organism>
<evidence type="ECO:0000313" key="2">
    <source>
        <dbReference type="Proteomes" id="UP000242469"/>
    </source>
</evidence>
<dbReference type="Proteomes" id="UP000242469">
    <property type="component" value="Unassembled WGS sequence"/>
</dbReference>
<name>A0A1H3ZZ38_9GAMM</name>
<reference evidence="2" key="1">
    <citation type="submission" date="2016-10" db="EMBL/GenBank/DDBJ databases">
        <authorList>
            <person name="Varghese N."/>
            <person name="Submissions S."/>
        </authorList>
    </citation>
    <scope>NUCLEOTIDE SEQUENCE [LARGE SCALE GENOMIC DNA]</scope>
    <source>
        <strain evidence="2">DSM 11526</strain>
    </source>
</reference>
<proteinExistence type="predicted"/>
<dbReference type="AlphaFoldDB" id="A0A1H3ZZ38"/>
<protein>
    <submittedName>
        <fullName evidence="1">Uncharacterized protein</fullName>
    </submittedName>
</protein>